<keyword evidence="3" id="KW-1185">Reference proteome</keyword>
<organism evidence="2 3">
    <name type="scientific">Bionectria ochroleuca</name>
    <name type="common">Gliocladium roseum</name>
    <dbReference type="NCBI Taxonomy" id="29856"/>
    <lineage>
        <taxon>Eukaryota</taxon>
        <taxon>Fungi</taxon>
        <taxon>Dikarya</taxon>
        <taxon>Ascomycota</taxon>
        <taxon>Pezizomycotina</taxon>
        <taxon>Sordariomycetes</taxon>
        <taxon>Hypocreomycetidae</taxon>
        <taxon>Hypocreales</taxon>
        <taxon>Bionectriaceae</taxon>
        <taxon>Clonostachys</taxon>
    </lineage>
</organism>
<evidence type="ECO:0000313" key="3">
    <source>
        <dbReference type="Proteomes" id="UP000766486"/>
    </source>
</evidence>
<dbReference type="Proteomes" id="UP000766486">
    <property type="component" value="Unassembled WGS sequence"/>
</dbReference>
<evidence type="ECO:0008006" key="4">
    <source>
        <dbReference type="Google" id="ProtNLM"/>
    </source>
</evidence>
<dbReference type="EMBL" id="CABFNS010000774">
    <property type="protein sequence ID" value="VUC27721.1"/>
    <property type="molecule type" value="Genomic_DNA"/>
</dbReference>
<feature type="chain" id="PRO_5047273270" description="Tenascin X" evidence="1">
    <location>
        <begin position="20"/>
        <end position="732"/>
    </location>
</feature>
<evidence type="ECO:0000313" key="2">
    <source>
        <dbReference type="EMBL" id="VUC27721.1"/>
    </source>
</evidence>
<feature type="signal peptide" evidence="1">
    <location>
        <begin position="1"/>
        <end position="19"/>
    </location>
</feature>
<protein>
    <recommendedName>
        <fullName evidence="4">Tenascin X</fullName>
    </recommendedName>
</protein>
<name>A0ABY6UCZ1_BIOOC</name>
<reference evidence="2 3" key="1">
    <citation type="submission" date="2019-06" db="EMBL/GenBank/DDBJ databases">
        <authorList>
            <person name="Broberg M."/>
        </authorList>
    </citation>
    <scope>NUCLEOTIDE SEQUENCE [LARGE SCALE GENOMIC DNA]</scope>
</reference>
<evidence type="ECO:0000256" key="1">
    <source>
        <dbReference type="SAM" id="SignalP"/>
    </source>
</evidence>
<proteinExistence type="predicted"/>
<dbReference type="PANTHER" id="PTHR37157:SF4">
    <property type="entry name" value="EB DOMAIN-CONTAINING PROTEIN"/>
    <property type="match status" value="1"/>
</dbReference>
<sequence length="732" mass="78291">MTLSWKTLLLASLALGVEADDTQSSLGQLVQIAAARWISSSSMDFRFTENQTAVGGVLPPVREIRLDDLIPTFDNTGNSRCCPPGTINDGTACVFPESSVCPQGSRLEGNMCVSSPICPDGLFWDNSHCSDLNGPQCPKDTTPEGAHCVSEFDPKCADGFDYKCGKCVANHDPTCPKGFDIHEDGLCYSQVPPRCLGKDLKAEKGFCIDTDGPRCPQYSRPTRDGRCLGDKGPECDPDYDFVDGVCRHTIRVVCEGDGIINGNDCETKVPPTCEVGEPAEGETCVKDAVCDTDHGYVLANNMCTKSNPGDLELSKDPGSGTYMCCPQGTSYNGVGCRSEKDGDEPCPAGSKATGNECQYEPRPVECPSPMELRGDKCEARASPECSEGDPHKGKCVLKQPPTCPSCFRLVGDKCIKTTKPICPGKSKLFNGMCIGNDPICPPKFRLEQNECIADEDPTCKDGFYYSEGLCKHSSVPVCEKPTYLHNGKCVSPTNPHCEREERYDNGDCVSTKPPTCNSNGNFRLLNGKCVRTDGGPSCPGILQLVAGKCVQLGVAKCPDRHIRVGDNCVSDKDPRCEGTLTFDHATGKCISRDGPTCPEDTEIDNGQCKSKKEKPQCESDHTMDSEGNCVAKVPPGCPEGSHLMDGHCILDSGPKCPEKTTPVGNKCIAEQPPGCTSPLVLSGTACVSTDPPRCGQNMAFDRATSKCIVATKRECFSMEVCPAIGAPSLSAA</sequence>
<accession>A0ABY6UCZ1</accession>
<comment type="caution">
    <text evidence="2">The sequence shown here is derived from an EMBL/GenBank/DDBJ whole genome shotgun (WGS) entry which is preliminary data.</text>
</comment>
<keyword evidence="1" id="KW-0732">Signal</keyword>
<dbReference type="PANTHER" id="PTHR37157">
    <property type="entry name" value="PRION-LIKE-(Q/N-RICH) DOMAIN-BEARING PROTEIN 25"/>
    <property type="match status" value="1"/>
</dbReference>
<gene>
    <name evidence="2" type="ORF">CLO192961_LOCUS218211</name>
</gene>